<dbReference type="RefSeq" id="WP_019923009.1">
    <property type="nucleotide sequence ID" value="NZ_CP140152.1"/>
</dbReference>
<gene>
    <name evidence="4" type="ORF">SR858_04110</name>
</gene>
<dbReference type="InterPro" id="IPR036291">
    <property type="entry name" value="NAD(P)-bd_dom_sf"/>
</dbReference>
<dbReference type="Pfam" id="PF01370">
    <property type="entry name" value="Epimerase"/>
    <property type="match status" value="1"/>
</dbReference>
<dbReference type="InterPro" id="IPR020904">
    <property type="entry name" value="Sc_DH/Rdtase_CS"/>
</dbReference>
<dbReference type="SUPFAM" id="SSF51735">
    <property type="entry name" value="NAD(P)-binding Rossmann-fold domains"/>
    <property type="match status" value="1"/>
</dbReference>
<dbReference type="Proteomes" id="UP001326110">
    <property type="component" value="Chromosome"/>
</dbReference>
<reference evidence="4 5" key="1">
    <citation type="submission" date="2023-11" db="EMBL/GenBank/DDBJ databases">
        <title>MicrobeMod: A computational toolkit for identifying prokaryotic methylation and restriction-modification with nanopore sequencing.</title>
        <authorList>
            <person name="Crits-Christoph A."/>
            <person name="Kang S.C."/>
            <person name="Lee H."/>
            <person name="Ostrov N."/>
        </authorList>
    </citation>
    <scope>NUCLEOTIDE SEQUENCE [LARGE SCALE GENOMIC DNA]</scope>
    <source>
        <strain evidence="4 5">ATCC 25935</strain>
    </source>
</reference>
<dbReference type="PANTHER" id="PTHR43000">
    <property type="entry name" value="DTDP-D-GLUCOSE 4,6-DEHYDRATASE-RELATED"/>
    <property type="match status" value="1"/>
</dbReference>
<dbReference type="InterPro" id="IPR001509">
    <property type="entry name" value="Epimerase_deHydtase"/>
</dbReference>
<keyword evidence="4" id="KW-0456">Lyase</keyword>
<keyword evidence="5" id="KW-1185">Reference proteome</keyword>
<evidence type="ECO:0000313" key="5">
    <source>
        <dbReference type="Proteomes" id="UP001326110"/>
    </source>
</evidence>
<proteinExistence type="inferred from homology"/>
<dbReference type="EMBL" id="CP140152">
    <property type="protein sequence ID" value="WQH05534.1"/>
    <property type="molecule type" value="Genomic_DNA"/>
</dbReference>
<dbReference type="EC" id="4.2.1.47" evidence="4"/>
<protein>
    <submittedName>
        <fullName evidence="4">GDP-mannose 4,6-dehydratase</fullName>
        <ecNumber evidence="4">4.2.1.47</ecNumber>
    </submittedName>
</protein>
<organism evidence="4 5">
    <name type="scientific">Duganella zoogloeoides</name>
    <dbReference type="NCBI Taxonomy" id="75659"/>
    <lineage>
        <taxon>Bacteria</taxon>
        <taxon>Pseudomonadati</taxon>
        <taxon>Pseudomonadota</taxon>
        <taxon>Betaproteobacteria</taxon>
        <taxon>Burkholderiales</taxon>
        <taxon>Oxalobacteraceae</taxon>
        <taxon>Telluria group</taxon>
        <taxon>Duganella</taxon>
    </lineage>
</organism>
<accession>A0ABZ0Y0H3</accession>
<evidence type="ECO:0000256" key="1">
    <source>
        <dbReference type="ARBA" id="ARBA00005125"/>
    </source>
</evidence>
<dbReference type="GO" id="GO:0008446">
    <property type="term" value="F:GDP-mannose 4,6-dehydratase activity"/>
    <property type="evidence" value="ECO:0007669"/>
    <property type="project" value="UniProtKB-EC"/>
</dbReference>
<dbReference type="Gene3D" id="3.90.25.10">
    <property type="entry name" value="UDP-galactose 4-epimerase, domain 1"/>
    <property type="match status" value="1"/>
</dbReference>
<evidence type="ECO:0000256" key="2">
    <source>
        <dbReference type="ARBA" id="ARBA00007637"/>
    </source>
</evidence>
<comment type="similarity">
    <text evidence="2">Belongs to the NAD(P)-dependent epimerase/dehydratase family.</text>
</comment>
<dbReference type="PROSITE" id="PS00061">
    <property type="entry name" value="ADH_SHORT"/>
    <property type="match status" value="1"/>
</dbReference>
<dbReference type="GeneID" id="43164657"/>
<dbReference type="Gene3D" id="3.40.50.720">
    <property type="entry name" value="NAD(P)-binding Rossmann-like Domain"/>
    <property type="match status" value="1"/>
</dbReference>
<evidence type="ECO:0000313" key="4">
    <source>
        <dbReference type="EMBL" id="WQH05534.1"/>
    </source>
</evidence>
<name>A0ABZ0Y0H3_9BURK</name>
<feature type="domain" description="NAD-dependent epimerase/dehydratase" evidence="3">
    <location>
        <begin position="3"/>
        <end position="213"/>
    </location>
</feature>
<sequence length="303" mass="33018">MKILLTGASGFTGRHFANMAREAGHEVVALACNLADKVELRQEVLAAAPDSVVHLAAISFVGQADENAFYAVNVVGTMNLLDALLALPKLPQRVLLASSANVYGNCDASPIGENQPPSPMNHYATSKLAMEHMARTVGDRLPLVFTRPFNYTGVGQANQFLIPKLVNHFARRASSIELGNLHVEREFNDVSMISAAYLQLIEHGVAGETYNICSGNAYALKQVIELLTRITGHRMDVTVNPAFVRAGEVHRLCGNPSRLTALPPPAIPLPAPLSLEQTLRNMLLVKEQELQQRTTDEQDVTHR</sequence>
<evidence type="ECO:0000259" key="3">
    <source>
        <dbReference type="Pfam" id="PF01370"/>
    </source>
</evidence>
<comment type="pathway">
    <text evidence="1">Bacterial outer membrane biogenesis; LPS O-antigen biosynthesis.</text>
</comment>